<dbReference type="GeneID" id="17043235"/>
<dbReference type="InterPro" id="IPR029759">
    <property type="entry name" value="GPX_AS"/>
</dbReference>
<dbReference type="PROSITE" id="PS51352">
    <property type="entry name" value="THIOREDOXIN_2"/>
    <property type="match status" value="1"/>
</dbReference>
<dbReference type="KEGG" id="csl:COCSUDRAFT_40544"/>
<dbReference type="PROSITE" id="PS00460">
    <property type="entry name" value="GLUTATHIONE_PEROXID_1"/>
    <property type="match status" value="1"/>
</dbReference>
<dbReference type="AlphaFoldDB" id="I0Z3L4"/>
<dbReference type="Pfam" id="PF00255">
    <property type="entry name" value="GSHPx"/>
    <property type="match status" value="1"/>
</dbReference>
<dbReference type="GO" id="GO:0004601">
    <property type="term" value="F:peroxidase activity"/>
    <property type="evidence" value="ECO:0007669"/>
    <property type="project" value="UniProtKB-KW"/>
</dbReference>
<reference evidence="7 8" key="1">
    <citation type="journal article" date="2012" name="Genome Biol.">
        <title>The genome of the polar eukaryotic microalga coccomyxa subellipsoidea reveals traits of cold adaptation.</title>
        <authorList>
            <person name="Blanc G."/>
            <person name="Agarkova I."/>
            <person name="Grimwood J."/>
            <person name="Kuo A."/>
            <person name="Brueggeman A."/>
            <person name="Dunigan D."/>
            <person name="Gurnon J."/>
            <person name="Ladunga I."/>
            <person name="Lindquist E."/>
            <person name="Lucas S."/>
            <person name="Pangilinan J."/>
            <person name="Proschold T."/>
            <person name="Salamov A."/>
            <person name="Schmutz J."/>
            <person name="Weeks D."/>
            <person name="Yamada T."/>
            <person name="Claverie J.M."/>
            <person name="Grigoriev I."/>
            <person name="Van Etten J."/>
            <person name="Lomsadze A."/>
            <person name="Borodovsky M."/>
        </authorList>
    </citation>
    <scope>NUCLEOTIDE SEQUENCE [LARGE SCALE GENOMIC DNA]</scope>
    <source>
        <strain evidence="7 8">C-169</strain>
    </source>
</reference>
<dbReference type="InterPro" id="IPR013766">
    <property type="entry name" value="Thioredoxin_domain"/>
</dbReference>
<evidence type="ECO:0000313" key="8">
    <source>
        <dbReference type="Proteomes" id="UP000007264"/>
    </source>
</evidence>
<dbReference type="SUPFAM" id="SSF52833">
    <property type="entry name" value="Thioredoxin-like"/>
    <property type="match status" value="1"/>
</dbReference>
<gene>
    <name evidence="7" type="ORF">COCSUDRAFT_40544</name>
</gene>
<dbReference type="RefSeq" id="XP_005649777.1">
    <property type="nucleotide sequence ID" value="XM_005649720.1"/>
</dbReference>
<organism evidence="7 8">
    <name type="scientific">Coccomyxa subellipsoidea (strain C-169)</name>
    <name type="common">Green microalga</name>
    <dbReference type="NCBI Taxonomy" id="574566"/>
    <lineage>
        <taxon>Eukaryota</taxon>
        <taxon>Viridiplantae</taxon>
        <taxon>Chlorophyta</taxon>
        <taxon>core chlorophytes</taxon>
        <taxon>Trebouxiophyceae</taxon>
        <taxon>Trebouxiophyceae incertae sedis</taxon>
        <taxon>Coccomyxaceae</taxon>
        <taxon>Coccomyxa</taxon>
        <taxon>Coccomyxa subellipsoidea</taxon>
    </lineage>
</organism>
<dbReference type="OrthoDB" id="446890at2759"/>
<dbReference type="FunFam" id="3.40.30.10:FF:000010">
    <property type="entry name" value="Glutathione peroxidase"/>
    <property type="match status" value="1"/>
</dbReference>
<dbReference type="PRINTS" id="PR01011">
    <property type="entry name" value="GLUTPROXDASE"/>
</dbReference>
<dbReference type="eggNOG" id="KOG1651">
    <property type="taxonomic scope" value="Eukaryota"/>
</dbReference>
<keyword evidence="2 5" id="KW-0575">Peroxidase</keyword>
<dbReference type="Gene3D" id="3.40.30.10">
    <property type="entry name" value="Glutaredoxin"/>
    <property type="match status" value="1"/>
</dbReference>
<dbReference type="STRING" id="574566.I0Z3L4"/>
<evidence type="ECO:0000256" key="5">
    <source>
        <dbReference type="RuleBase" id="RU000499"/>
    </source>
</evidence>
<dbReference type="PANTHER" id="PTHR11592">
    <property type="entry name" value="GLUTATHIONE PEROXIDASE"/>
    <property type="match status" value="1"/>
</dbReference>
<evidence type="ECO:0000256" key="3">
    <source>
        <dbReference type="ARBA" id="ARBA00023002"/>
    </source>
</evidence>
<keyword evidence="3 5" id="KW-0560">Oxidoreductase</keyword>
<dbReference type="PROSITE" id="PS51355">
    <property type="entry name" value="GLUTATHIONE_PEROXID_3"/>
    <property type="match status" value="1"/>
</dbReference>
<feature type="active site" evidence="4">
    <location>
        <position position="45"/>
    </location>
</feature>
<proteinExistence type="inferred from homology"/>
<dbReference type="PANTHER" id="PTHR11592:SF78">
    <property type="entry name" value="GLUTATHIONE PEROXIDASE"/>
    <property type="match status" value="1"/>
</dbReference>
<sequence length="180" mass="20080">MQAVKKGDSEVPLYLMTAEDIDGKEQSMKQYAGKVLLITNVASQCGFTDSNYKGLQKLYEKFLSSGFEVLAFPCNQFGNQEPGDSQTIKEFAQKKYGVTFPLFKKVEVNGPHTDPIFRYLNILNSAETEPNAADWNFNKYLVGRDGYPIKHYKSAFNEAELEADIQKALSAPGSKVAATR</sequence>
<dbReference type="InterPro" id="IPR036249">
    <property type="entry name" value="Thioredoxin-like_sf"/>
</dbReference>
<evidence type="ECO:0000256" key="4">
    <source>
        <dbReference type="PIRSR" id="PIRSR000303-1"/>
    </source>
</evidence>
<dbReference type="EMBL" id="AGSI01000004">
    <property type="protein sequence ID" value="EIE25233.1"/>
    <property type="molecule type" value="Genomic_DNA"/>
</dbReference>
<dbReference type="InterPro" id="IPR029760">
    <property type="entry name" value="GPX_CS"/>
</dbReference>
<dbReference type="InterPro" id="IPR000889">
    <property type="entry name" value="Glutathione_peroxidase"/>
</dbReference>
<dbReference type="Proteomes" id="UP000007264">
    <property type="component" value="Unassembled WGS sequence"/>
</dbReference>
<evidence type="ECO:0000313" key="7">
    <source>
        <dbReference type="EMBL" id="EIE25233.1"/>
    </source>
</evidence>
<comment type="caution">
    <text evidence="7">The sequence shown here is derived from an EMBL/GenBank/DDBJ whole genome shotgun (WGS) entry which is preliminary data.</text>
</comment>
<dbReference type="CDD" id="cd00340">
    <property type="entry name" value="GSH_Peroxidase"/>
    <property type="match status" value="1"/>
</dbReference>
<dbReference type="PIRSF" id="PIRSF000303">
    <property type="entry name" value="Glutathion_perox"/>
    <property type="match status" value="1"/>
</dbReference>
<evidence type="ECO:0000256" key="2">
    <source>
        <dbReference type="ARBA" id="ARBA00022559"/>
    </source>
</evidence>
<accession>I0Z3L4</accession>
<comment type="similarity">
    <text evidence="1 5">Belongs to the glutathione peroxidase family.</text>
</comment>
<evidence type="ECO:0000259" key="6">
    <source>
        <dbReference type="PROSITE" id="PS51352"/>
    </source>
</evidence>
<dbReference type="PROSITE" id="PS00763">
    <property type="entry name" value="GLUTATHIONE_PEROXID_2"/>
    <property type="match status" value="1"/>
</dbReference>
<protein>
    <recommendedName>
        <fullName evidence="5">Glutathione peroxidase</fullName>
    </recommendedName>
</protein>
<evidence type="ECO:0000256" key="1">
    <source>
        <dbReference type="ARBA" id="ARBA00006926"/>
    </source>
</evidence>
<dbReference type="GO" id="GO:0006979">
    <property type="term" value="P:response to oxidative stress"/>
    <property type="evidence" value="ECO:0007669"/>
    <property type="project" value="InterPro"/>
</dbReference>
<name>I0Z3L4_COCSC</name>
<feature type="domain" description="Thioredoxin" evidence="6">
    <location>
        <begin position="4"/>
        <end position="170"/>
    </location>
</feature>
<keyword evidence="8" id="KW-1185">Reference proteome</keyword>